<keyword evidence="1" id="KW-0472">Membrane</keyword>
<name>A0ABW6WTN0_9ACTN</name>
<dbReference type="EMBL" id="JBIAZU010000008">
    <property type="protein sequence ID" value="MFF5295915.1"/>
    <property type="molecule type" value="Genomic_DNA"/>
</dbReference>
<reference evidence="2 3" key="1">
    <citation type="submission" date="2024-10" db="EMBL/GenBank/DDBJ databases">
        <title>The Natural Products Discovery Center: Release of the First 8490 Sequenced Strains for Exploring Actinobacteria Biosynthetic Diversity.</title>
        <authorList>
            <person name="Kalkreuter E."/>
            <person name="Kautsar S.A."/>
            <person name="Yang D."/>
            <person name="Bader C.D."/>
            <person name="Teijaro C.N."/>
            <person name="Fluegel L."/>
            <person name="Davis C.M."/>
            <person name="Simpson J.R."/>
            <person name="Lauterbach L."/>
            <person name="Steele A.D."/>
            <person name="Gui C."/>
            <person name="Meng S."/>
            <person name="Li G."/>
            <person name="Viehrig K."/>
            <person name="Ye F."/>
            <person name="Su P."/>
            <person name="Kiefer A.F."/>
            <person name="Nichols A."/>
            <person name="Cepeda A.J."/>
            <person name="Yan W."/>
            <person name="Fan B."/>
            <person name="Jiang Y."/>
            <person name="Adhikari A."/>
            <person name="Zheng C.-J."/>
            <person name="Schuster L."/>
            <person name="Cowan T.M."/>
            <person name="Smanski M.J."/>
            <person name="Chevrette M.G."/>
            <person name="De Carvalho L.P.S."/>
            <person name="Shen B."/>
        </authorList>
    </citation>
    <scope>NUCLEOTIDE SEQUENCE [LARGE SCALE GENOMIC DNA]</scope>
    <source>
        <strain evidence="2 3">NPDC000087</strain>
    </source>
</reference>
<evidence type="ECO:0000313" key="2">
    <source>
        <dbReference type="EMBL" id="MFF5295915.1"/>
    </source>
</evidence>
<keyword evidence="3" id="KW-1185">Reference proteome</keyword>
<protein>
    <submittedName>
        <fullName evidence="2">Tetratricopeptide repeat protein</fullName>
    </submittedName>
</protein>
<evidence type="ECO:0000313" key="3">
    <source>
        <dbReference type="Proteomes" id="UP001602245"/>
    </source>
</evidence>
<comment type="caution">
    <text evidence="2">The sequence shown here is derived from an EMBL/GenBank/DDBJ whole genome shotgun (WGS) entry which is preliminary data.</text>
</comment>
<keyword evidence="1" id="KW-0812">Transmembrane</keyword>
<evidence type="ECO:0000256" key="1">
    <source>
        <dbReference type="SAM" id="Phobius"/>
    </source>
</evidence>
<feature type="transmembrane region" description="Helical" evidence="1">
    <location>
        <begin position="261"/>
        <end position="281"/>
    </location>
</feature>
<organism evidence="2 3">
    <name type="scientific">Paractinoplanes globisporus</name>
    <dbReference type="NCBI Taxonomy" id="113565"/>
    <lineage>
        <taxon>Bacteria</taxon>
        <taxon>Bacillati</taxon>
        <taxon>Actinomycetota</taxon>
        <taxon>Actinomycetes</taxon>
        <taxon>Micromonosporales</taxon>
        <taxon>Micromonosporaceae</taxon>
        <taxon>Paractinoplanes</taxon>
    </lineage>
</organism>
<gene>
    <name evidence="2" type="ORF">ACFY35_41330</name>
</gene>
<proteinExistence type="predicted"/>
<sequence length="285" mass="30353">MTPVLARAQALLETGRPREALAELATLPASDVMAPGAARLRCAALAQLDRWPEAGDAARAGLSANGPDPGLMYWLACAEEHAGNAEFAERILLDGLAIAPHDAGLLCAYADLCAGAGQGEKAAKLVALAAAQDPRAPMVYATRVKVAYARGDDREAQRISREFVAAYPADPVANALLGGVSAARGQVGPAYAGFRRAVAEDPTQHAYAESALDMRIAGHPLMLPLRPIVRFGALKVWLAAVVLIFGVRLLGVPWLSLPVAAAWLAFCVYSWVVPPLVRWWVRRHW</sequence>
<keyword evidence="1" id="KW-1133">Transmembrane helix</keyword>
<dbReference type="RefSeq" id="WP_026206649.1">
    <property type="nucleotide sequence ID" value="NZ_JBIAZU010000008.1"/>
</dbReference>
<dbReference type="InterPro" id="IPR011990">
    <property type="entry name" value="TPR-like_helical_dom_sf"/>
</dbReference>
<dbReference type="SUPFAM" id="SSF48452">
    <property type="entry name" value="TPR-like"/>
    <property type="match status" value="1"/>
</dbReference>
<dbReference type="Proteomes" id="UP001602245">
    <property type="component" value="Unassembled WGS sequence"/>
</dbReference>
<accession>A0ABW6WTN0</accession>
<dbReference type="Gene3D" id="1.25.40.10">
    <property type="entry name" value="Tetratricopeptide repeat domain"/>
    <property type="match status" value="1"/>
</dbReference>
<feature type="transmembrane region" description="Helical" evidence="1">
    <location>
        <begin position="236"/>
        <end position="255"/>
    </location>
</feature>